<evidence type="ECO:0000313" key="2">
    <source>
        <dbReference type="EMBL" id="CAG8829185.1"/>
    </source>
</evidence>
<evidence type="ECO:0000256" key="1">
    <source>
        <dbReference type="SAM" id="MobiDB-lite"/>
    </source>
</evidence>
<proteinExistence type="predicted"/>
<protein>
    <submittedName>
        <fullName evidence="2">5596_t:CDS:1</fullName>
    </submittedName>
</protein>
<gene>
    <name evidence="2" type="ORF">GMARGA_LOCUS29924</name>
</gene>
<keyword evidence="3" id="KW-1185">Reference proteome</keyword>
<comment type="caution">
    <text evidence="2">The sequence shown here is derived from an EMBL/GenBank/DDBJ whole genome shotgun (WGS) entry which is preliminary data.</text>
</comment>
<dbReference type="EMBL" id="CAJVQB010041122">
    <property type="protein sequence ID" value="CAG8829185.1"/>
    <property type="molecule type" value="Genomic_DNA"/>
</dbReference>
<sequence>NLRAATKFDLDKTQVGRWVTKLKDKLDEVEHSKSRRLKGGGRKSFFPDEEIQLYRWISEMRSAALAVTYNSLKFEMLKIVSETASKSNDLEKRQLAIALRNHWHKWMTSGGSGKTKKGNLKRAELRTVCEWVLAAWAEINPEIICRAFRKCSISNAMDGSEDNEIYYDEILDNKTDGVKENNPDMDSGNSDENEDDFEDKENLDATIEENEDVLLFTID</sequence>
<feature type="non-terminal residue" evidence="2">
    <location>
        <position position="1"/>
    </location>
</feature>
<dbReference type="Proteomes" id="UP000789901">
    <property type="component" value="Unassembled WGS sequence"/>
</dbReference>
<feature type="region of interest" description="Disordered" evidence="1">
    <location>
        <begin position="175"/>
        <end position="202"/>
    </location>
</feature>
<reference evidence="2 3" key="1">
    <citation type="submission" date="2021-06" db="EMBL/GenBank/DDBJ databases">
        <authorList>
            <person name="Kallberg Y."/>
            <person name="Tangrot J."/>
            <person name="Rosling A."/>
        </authorList>
    </citation>
    <scope>NUCLEOTIDE SEQUENCE [LARGE SCALE GENOMIC DNA]</scope>
    <source>
        <strain evidence="2 3">120-4 pot B 10/14</strain>
    </source>
</reference>
<feature type="compositionally biased region" description="Acidic residues" evidence="1">
    <location>
        <begin position="189"/>
        <end position="202"/>
    </location>
</feature>
<organism evidence="2 3">
    <name type="scientific">Gigaspora margarita</name>
    <dbReference type="NCBI Taxonomy" id="4874"/>
    <lineage>
        <taxon>Eukaryota</taxon>
        <taxon>Fungi</taxon>
        <taxon>Fungi incertae sedis</taxon>
        <taxon>Mucoromycota</taxon>
        <taxon>Glomeromycotina</taxon>
        <taxon>Glomeromycetes</taxon>
        <taxon>Diversisporales</taxon>
        <taxon>Gigasporaceae</taxon>
        <taxon>Gigaspora</taxon>
    </lineage>
</organism>
<name>A0ABN7WE62_GIGMA</name>
<accession>A0ABN7WE62</accession>
<evidence type="ECO:0000313" key="3">
    <source>
        <dbReference type="Proteomes" id="UP000789901"/>
    </source>
</evidence>